<evidence type="ECO:0000313" key="2">
    <source>
        <dbReference type="Proteomes" id="UP001523262"/>
    </source>
</evidence>
<dbReference type="Proteomes" id="UP001523262">
    <property type="component" value="Unassembled WGS sequence"/>
</dbReference>
<comment type="caution">
    <text evidence="1">The sequence shown here is derived from an EMBL/GenBank/DDBJ whole genome shotgun (WGS) entry which is preliminary data.</text>
</comment>
<evidence type="ECO:0008006" key="3">
    <source>
        <dbReference type="Google" id="ProtNLM"/>
    </source>
</evidence>
<accession>A0ABT0WFX8</accession>
<name>A0ABT0WFX8_9BACI</name>
<proteinExistence type="predicted"/>
<gene>
    <name evidence="1" type="ORF">NDK43_26225</name>
</gene>
<sequence>MHYVHNYGFGNVQYSGYTGGTSPAPFHQVAFGSYPNYYFVLSGQKIRIFPHFPQSYGYSGGGIGVPFSG</sequence>
<organism evidence="1 2">
    <name type="scientific">Neobacillus pocheonensis</name>
    <dbReference type="NCBI Taxonomy" id="363869"/>
    <lineage>
        <taxon>Bacteria</taxon>
        <taxon>Bacillati</taxon>
        <taxon>Bacillota</taxon>
        <taxon>Bacilli</taxon>
        <taxon>Bacillales</taxon>
        <taxon>Bacillaceae</taxon>
        <taxon>Neobacillus</taxon>
    </lineage>
</organism>
<protein>
    <recommendedName>
        <fullName evidence="3">Spore coat protein</fullName>
    </recommendedName>
</protein>
<reference evidence="1 2" key="1">
    <citation type="submission" date="2022-06" db="EMBL/GenBank/DDBJ databases">
        <authorList>
            <person name="Jeon C.O."/>
        </authorList>
    </citation>
    <scope>NUCLEOTIDE SEQUENCE [LARGE SCALE GENOMIC DNA]</scope>
    <source>
        <strain evidence="1 2">KCTC 13943</strain>
    </source>
</reference>
<keyword evidence="2" id="KW-1185">Reference proteome</keyword>
<evidence type="ECO:0000313" key="1">
    <source>
        <dbReference type="EMBL" id="MCM2535211.1"/>
    </source>
</evidence>
<dbReference type="EMBL" id="JAMQCR010000002">
    <property type="protein sequence ID" value="MCM2535211.1"/>
    <property type="molecule type" value="Genomic_DNA"/>
</dbReference>